<comment type="subcellular location">
    <subcellularLocation>
        <location evidence="2">Membrane</location>
        <topology evidence="2">Single-pass membrane protein</topology>
    </subcellularLocation>
</comment>
<dbReference type="GO" id="GO:0005506">
    <property type="term" value="F:iron ion binding"/>
    <property type="evidence" value="ECO:0007669"/>
    <property type="project" value="InterPro"/>
</dbReference>
<evidence type="ECO:0000256" key="1">
    <source>
        <dbReference type="ARBA" id="ARBA00001971"/>
    </source>
</evidence>
<dbReference type="InterPro" id="IPR036396">
    <property type="entry name" value="Cyt_P450_sf"/>
</dbReference>
<dbReference type="EMBL" id="CAWUPB010001160">
    <property type="protein sequence ID" value="CAK7342486.1"/>
    <property type="molecule type" value="Genomic_DNA"/>
</dbReference>
<evidence type="ECO:0000256" key="5">
    <source>
        <dbReference type="ARBA" id="ARBA00022989"/>
    </source>
</evidence>
<dbReference type="InterPro" id="IPR017972">
    <property type="entry name" value="Cyt_P450_CS"/>
</dbReference>
<dbReference type="PRINTS" id="PR00463">
    <property type="entry name" value="EP450I"/>
</dbReference>
<dbReference type="PRINTS" id="PR00385">
    <property type="entry name" value="P450"/>
</dbReference>
<keyword evidence="3" id="KW-0812">Transmembrane</keyword>
<feature type="binding site" description="axial binding residue" evidence="7">
    <location>
        <position position="297"/>
    </location>
    <ligand>
        <name>heme</name>
        <dbReference type="ChEBI" id="CHEBI:30413"/>
    </ligand>
    <ligandPart>
        <name>Fe</name>
        <dbReference type="ChEBI" id="CHEBI:18248"/>
    </ligandPart>
</feature>
<evidence type="ECO:0000256" key="4">
    <source>
        <dbReference type="ARBA" id="ARBA00022723"/>
    </source>
</evidence>
<keyword evidence="10" id="KW-1185">Reference proteome</keyword>
<dbReference type="GO" id="GO:0016709">
    <property type="term" value="F:oxidoreductase activity, acting on paired donors, with incorporation or reduction of molecular oxygen, NAD(P)H as one donor, and incorporation of one atom of oxygen"/>
    <property type="evidence" value="ECO:0007669"/>
    <property type="project" value="TreeGrafter"/>
</dbReference>
<gene>
    <name evidence="9" type="ORF">DCAF_LOCUS16818</name>
</gene>
<keyword evidence="8" id="KW-0503">Monooxygenase</keyword>
<comment type="similarity">
    <text evidence="8">Belongs to the cytochrome P450 family.</text>
</comment>
<organism evidence="9 10">
    <name type="scientific">Dovyalis caffra</name>
    <dbReference type="NCBI Taxonomy" id="77055"/>
    <lineage>
        <taxon>Eukaryota</taxon>
        <taxon>Viridiplantae</taxon>
        <taxon>Streptophyta</taxon>
        <taxon>Embryophyta</taxon>
        <taxon>Tracheophyta</taxon>
        <taxon>Spermatophyta</taxon>
        <taxon>Magnoliopsida</taxon>
        <taxon>eudicotyledons</taxon>
        <taxon>Gunneridae</taxon>
        <taxon>Pentapetalae</taxon>
        <taxon>rosids</taxon>
        <taxon>fabids</taxon>
        <taxon>Malpighiales</taxon>
        <taxon>Salicaceae</taxon>
        <taxon>Flacourtieae</taxon>
        <taxon>Dovyalis</taxon>
    </lineage>
</organism>
<dbReference type="GO" id="GO:0020037">
    <property type="term" value="F:heme binding"/>
    <property type="evidence" value="ECO:0007669"/>
    <property type="project" value="InterPro"/>
</dbReference>
<dbReference type="AlphaFoldDB" id="A0AAV1RYD8"/>
<protein>
    <recommendedName>
        <fullName evidence="11">Cytochrome P450</fullName>
    </recommendedName>
</protein>
<keyword evidence="5" id="KW-1133">Transmembrane helix</keyword>
<evidence type="ECO:0000256" key="6">
    <source>
        <dbReference type="ARBA" id="ARBA00023136"/>
    </source>
</evidence>
<comment type="caution">
    <text evidence="9">The sequence shown here is derived from an EMBL/GenBank/DDBJ whole genome shotgun (WGS) entry which is preliminary data.</text>
</comment>
<reference evidence="9 10" key="1">
    <citation type="submission" date="2024-01" db="EMBL/GenBank/DDBJ databases">
        <authorList>
            <person name="Waweru B."/>
        </authorList>
    </citation>
    <scope>NUCLEOTIDE SEQUENCE [LARGE SCALE GENOMIC DNA]</scope>
</reference>
<dbReference type="PANTHER" id="PTHR24298">
    <property type="entry name" value="FLAVONOID 3'-MONOOXYGENASE-RELATED"/>
    <property type="match status" value="1"/>
</dbReference>
<evidence type="ECO:0000313" key="9">
    <source>
        <dbReference type="EMBL" id="CAK7342486.1"/>
    </source>
</evidence>
<dbReference type="SUPFAM" id="SSF48264">
    <property type="entry name" value="Cytochrome P450"/>
    <property type="match status" value="1"/>
</dbReference>
<dbReference type="InterPro" id="IPR051103">
    <property type="entry name" value="Plant_metabolite_P450s"/>
</dbReference>
<evidence type="ECO:0000256" key="7">
    <source>
        <dbReference type="PIRSR" id="PIRSR602401-1"/>
    </source>
</evidence>
<keyword evidence="8" id="KW-0560">Oxidoreductase</keyword>
<evidence type="ECO:0008006" key="11">
    <source>
        <dbReference type="Google" id="ProtNLM"/>
    </source>
</evidence>
<evidence type="ECO:0000256" key="3">
    <source>
        <dbReference type="ARBA" id="ARBA00022692"/>
    </source>
</evidence>
<evidence type="ECO:0000256" key="8">
    <source>
        <dbReference type="RuleBase" id="RU000461"/>
    </source>
</evidence>
<dbReference type="GO" id="GO:0016020">
    <property type="term" value="C:membrane"/>
    <property type="evidence" value="ECO:0007669"/>
    <property type="project" value="UniProtKB-SubCell"/>
</dbReference>
<dbReference type="InterPro" id="IPR002401">
    <property type="entry name" value="Cyt_P450_E_grp-I"/>
</dbReference>
<dbReference type="InterPro" id="IPR001128">
    <property type="entry name" value="Cyt_P450"/>
</dbReference>
<dbReference type="PROSITE" id="PS00086">
    <property type="entry name" value="CYTOCHROME_P450"/>
    <property type="match status" value="1"/>
</dbReference>
<evidence type="ECO:0000256" key="2">
    <source>
        <dbReference type="ARBA" id="ARBA00004167"/>
    </source>
</evidence>
<dbReference type="Pfam" id="PF00067">
    <property type="entry name" value="p450"/>
    <property type="match status" value="1"/>
</dbReference>
<name>A0AAV1RYD8_9ROSI</name>
<sequence length="325" mass="36952">MTRLLSTSQLNQLAHIREQEVMKLMESLINISREGEVYDLKPLLTALTNNIVCRMGMSIRCSENADEAKEVIKDLADEVSELGGKLTVEKFDRKMERIIKEHEKKKDMKGNVEGQGSNDLMDILLEISRDSNAEMKSTTKEIKAFFLYYKDHGWHHTSSLGVVWALAEVINNPRIFKRLREEINSVVVSNRLVKESDIPHLPYLRAVVKERLRLHPPGPAVLLRQCIEDCNINGFDLKGKTRILINVYTIMRDPSKWTDPDEFIPERFMGNSPSQNQMQMKGLDFGYLPFGSGRRGCIGASLASMVAHATIRGLVQCFESGSRGW</sequence>
<evidence type="ECO:0000313" key="10">
    <source>
        <dbReference type="Proteomes" id="UP001314170"/>
    </source>
</evidence>
<accession>A0AAV1RYD8</accession>
<dbReference type="PANTHER" id="PTHR24298:SF888">
    <property type="entry name" value="P450, PUTATIVE-RELATED"/>
    <property type="match status" value="1"/>
</dbReference>
<keyword evidence="7 8" id="KW-0408">Iron</keyword>
<keyword evidence="4 7" id="KW-0479">Metal-binding</keyword>
<keyword evidence="7 8" id="KW-0349">Heme</keyword>
<dbReference type="Gene3D" id="1.10.630.10">
    <property type="entry name" value="Cytochrome P450"/>
    <property type="match status" value="1"/>
</dbReference>
<keyword evidence="6" id="KW-0472">Membrane</keyword>
<dbReference type="Proteomes" id="UP001314170">
    <property type="component" value="Unassembled WGS sequence"/>
</dbReference>
<comment type="cofactor">
    <cofactor evidence="1 7">
        <name>heme</name>
        <dbReference type="ChEBI" id="CHEBI:30413"/>
    </cofactor>
</comment>
<proteinExistence type="inferred from homology"/>